<sequence>MKVVLNNFLNKYGVKVEQNKVDKLVDSLAKDFYPFIESNGILTKVTDFFFKDLQTTKNVLTTFNNLSSKLVELANLNDYTVFKNFISSNFFAGQKDTIKDIVKKLITNLSNNPEFIKSSLLNFGFVKQLVSQFNLSQDTLATTLQLALKNESMQKVVNTLVDRVFAATDSIKSTSSYNDLLKLIFNDKSVNATLVKDIKEALLGLTQDSSFRDLLSNLLVSYVDNDPKLKPLFKGINDKKGLVGALLSVLKPVDKQLNLISPFLNKSLEELSKASAQTDLNKVVQVSLTALQNVFSKDNETKVVNLLKTLINERELFLNRIQLSTLMKNMIKQMQSTFDLGTMLW</sequence>
<accession>A0A3B0PIE0</accession>
<dbReference type="EMBL" id="LS991953">
    <property type="protein sequence ID" value="SYV93244.1"/>
    <property type="molecule type" value="Genomic_DNA"/>
</dbReference>
<organism evidence="1 2">
    <name type="scientific">Mycoplasmopsis synoviae</name>
    <name type="common">Mycoplasma synoviae</name>
    <dbReference type="NCBI Taxonomy" id="2109"/>
    <lineage>
        <taxon>Bacteria</taxon>
        <taxon>Bacillati</taxon>
        <taxon>Mycoplasmatota</taxon>
        <taxon>Mycoplasmoidales</taxon>
        <taxon>Metamycoplasmataceae</taxon>
        <taxon>Mycoplasmopsis</taxon>
    </lineage>
</organism>
<name>A0A3B0PIE0_MYCSY</name>
<dbReference type="Proteomes" id="UP000259328">
    <property type="component" value="Chromosome"/>
</dbReference>
<proteinExistence type="predicted"/>
<feature type="non-terminal residue" evidence="1">
    <location>
        <position position="345"/>
    </location>
</feature>
<evidence type="ECO:0000313" key="1">
    <source>
        <dbReference type="EMBL" id="SYV93244.1"/>
    </source>
</evidence>
<dbReference type="AlphaFoldDB" id="A0A3B0PIE0"/>
<protein>
    <submittedName>
        <fullName evidence="1">Uncharacterized protein</fullName>
    </submittedName>
</protein>
<gene>
    <name evidence="1" type="ORF">NCTC10124_00975</name>
</gene>
<evidence type="ECO:0000313" key="2">
    <source>
        <dbReference type="Proteomes" id="UP000259328"/>
    </source>
</evidence>
<reference evidence="2" key="1">
    <citation type="submission" date="2018-06" db="EMBL/GenBank/DDBJ databases">
        <authorList>
            <consortium name="Pathogen Informatics"/>
        </authorList>
    </citation>
    <scope>NUCLEOTIDE SEQUENCE [LARGE SCALE GENOMIC DNA]</scope>
    <source>
        <strain evidence="2">NCTC10124</strain>
    </source>
</reference>